<dbReference type="Gene3D" id="1.20.1070.10">
    <property type="entry name" value="Rhodopsin 7-helix transmembrane proteins"/>
    <property type="match status" value="1"/>
</dbReference>
<evidence type="ECO:0000256" key="8">
    <source>
        <dbReference type="RuleBase" id="RU000688"/>
    </source>
</evidence>
<comment type="similarity">
    <text evidence="8">Belongs to the G-protein coupled receptor 1 family.</text>
</comment>
<dbReference type="PRINTS" id="PR00237">
    <property type="entry name" value="GPCRRHODOPSN"/>
</dbReference>
<dbReference type="GO" id="GO:0016020">
    <property type="term" value="C:membrane"/>
    <property type="evidence" value="ECO:0007669"/>
    <property type="project" value="UniProtKB-SubCell"/>
</dbReference>
<evidence type="ECO:0000256" key="4">
    <source>
        <dbReference type="ARBA" id="ARBA00023040"/>
    </source>
</evidence>
<dbReference type="InterPro" id="IPR000276">
    <property type="entry name" value="GPCR_Rhodpsn"/>
</dbReference>
<dbReference type="PANTHER" id="PTHR24243:SF208">
    <property type="entry name" value="PYROKININ-1 RECEPTOR"/>
    <property type="match status" value="1"/>
</dbReference>
<feature type="transmembrane region" description="Helical" evidence="9">
    <location>
        <begin position="20"/>
        <end position="45"/>
    </location>
</feature>
<keyword evidence="3 9" id="KW-1133">Transmembrane helix</keyword>
<dbReference type="PANTHER" id="PTHR24243">
    <property type="entry name" value="G-PROTEIN COUPLED RECEPTOR"/>
    <property type="match status" value="1"/>
</dbReference>
<sequence>MNTTILISIKNGPSEWLRLFLIILFIIILLTGLFGNCLVLLSVITNHTKIRRSSTNLLLVNMSCADLIILIFNIFDIAQFSFDPYWPTAWYLGLSFCKIVRFSQVFGCYVSVQTLLTISIERYISIIHPIKISQINHRKRLCLIFILIWSLGFLMALPNLYLLELHPFYNRPQYYVCGLSDRWIDSHLITFYKYAESVLFFFLPAFIQTILYLIICRKIFLVDRAVKYHGHAQTVQQVIISNSLQQYSDTKLSSSLPSPLMNNNTVSLSPQCESRVKKATNKNGNKARRKAIIMILIVAMLYFIAFSPIQINFIYTQINHSHHLYEHRLFFVVTILLALSSTAFNPIIFYIFSKYFRYEIGTTTPGAIGRHGYTFEFVQCQVFHPSSSRRSNTIPLYRYVHTKTGQNFYTNKWQDIGTYARDVIVGSWRSIGIEAYVYSSFQQGTVPFYRYNHSITAQPFYTTSMCEIGTVYPGLIGRYGYRYDGIVGYVVPAEWSSANIAVCEQ</sequence>
<feature type="transmembrane region" description="Helical" evidence="9">
    <location>
        <begin position="291"/>
        <end position="309"/>
    </location>
</feature>
<keyword evidence="4 8" id="KW-0297">G-protein coupled receptor</keyword>
<dbReference type="Proteomes" id="UP000663856">
    <property type="component" value="Unassembled WGS sequence"/>
</dbReference>
<dbReference type="AlphaFoldDB" id="A0A816QEH2"/>
<dbReference type="Pfam" id="PF00001">
    <property type="entry name" value="7tm_1"/>
    <property type="match status" value="1"/>
</dbReference>
<proteinExistence type="inferred from homology"/>
<dbReference type="PROSITE" id="PS50262">
    <property type="entry name" value="G_PROTEIN_RECEP_F1_2"/>
    <property type="match status" value="1"/>
</dbReference>
<gene>
    <name evidence="11" type="ORF">WKI299_LOCUS11735</name>
</gene>
<dbReference type="InterPro" id="IPR043708">
    <property type="entry name" value="DUF5648"/>
</dbReference>
<dbReference type="GO" id="GO:0004930">
    <property type="term" value="F:G protein-coupled receptor activity"/>
    <property type="evidence" value="ECO:0007669"/>
    <property type="project" value="UniProtKB-KW"/>
</dbReference>
<feature type="transmembrane region" description="Helical" evidence="9">
    <location>
        <begin position="329"/>
        <end position="352"/>
    </location>
</feature>
<keyword evidence="2 8" id="KW-0812">Transmembrane</keyword>
<comment type="subcellular location">
    <subcellularLocation>
        <location evidence="1">Membrane</location>
        <topology evidence="1">Multi-pass membrane protein</topology>
    </subcellularLocation>
</comment>
<reference evidence="11" key="1">
    <citation type="submission" date="2021-02" db="EMBL/GenBank/DDBJ databases">
        <authorList>
            <person name="Nowell W R."/>
        </authorList>
    </citation>
    <scope>NUCLEOTIDE SEQUENCE</scope>
</reference>
<feature type="transmembrane region" description="Helical" evidence="9">
    <location>
        <begin position="141"/>
        <end position="162"/>
    </location>
</feature>
<evidence type="ECO:0000256" key="3">
    <source>
        <dbReference type="ARBA" id="ARBA00022989"/>
    </source>
</evidence>
<keyword evidence="5 9" id="KW-0472">Membrane</keyword>
<evidence type="ECO:0000256" key="5">
    <source>
        <dbReference type="ARBA" id="ARBA00023136"/>
    </source>
</evidence>
<evidence type="ECO:0000256" key="1">
    <source>
        <dbReference type="ARBA" id="ARBA00004141"/>
    </source>
</evidence>
<evidence type="ECO:0000313" key="11">
    <source>
        <dbReference type="EMBL" id="CAF2058928.1"/>
    </source>
</evidence>
<evidence type="ECO:0000313" key="12">
    <source>
        <dbReference type="Proteomes" id="UP000663856"/>
    </source>
</evidence>
<evidence type="ECO:0000256" key="2">
    <source>
        <dbReference type="ARBA" id="ARBA00022692"/>
    </source>
</evidence>
<dbReference type="PROSITE" id="PS00237">
    <property type="entry name" value="G_PROTEIN_RECEP_F1_1"/>
    <property type="match status" value="1"/>
</dbReference>
<dbReference type="Pfam" id="PF18885">
    <property type="entry name" value="DUF5648"/>
    <property type="match status" value="1"/>
</dbReference>
<dbReference type="SUPFAM" id="SSF81321">
    <property type="entry name" value="Family A G protein-coupled receptor-like"/>
    <property type="match status" value="1"/>
</dbReference>
<dbReference type="CDD" id="cd00637">
    <property type="entry name" value="7tm_classA_rhodopsin-like"/>
    <property type="match status" value="1"/>
</dbReference>
<name>A0A816QEH2_9BILA</name>
<feature type="transmembrane region" description="Helical" evidence="9">
    <location>
        <begin position="102"/>
        <end position="120"/>
    </location>
</feature>
<keyword evidence="6 8" id="KW-0675">Receptor</keyword>
<accession>A0A816QEH2</accession>
<dbReference type="InterPro" id="IPR017452">
    <property type="entry name" value="GPCR_Rhodpsn_7TM"/>
</dbReference>
<keyword evidence="7 8" id="KW-0807">Transducer</keyword>
<protein>
    <recommendedName>
        <fullName evidence="10">G-protein coupled receptors family 1 profile domain-containing protein</fullName>
    </recommendedName>
</protein>
<evidence type="ECO:0000259" key="10">
    <source>
        <dbReference type="PROSITE" id="PS50262"/>
    </source>
</evidence>
<evidence type="ECO:0000256" key="7">
    <source>
        <dbReference type="ARBA" id="ARBA00023224"/>
    </source>
</evidence>
<comment type="caution">
    <text evidence="11">The sequence shown here is derived from an EMBL/GenBank/DDBJ whole genome shotgun (WGS) entry which is preliminary data.</text>
</comment>
<feature type="transmembrane region" description="Helical" evidence="9">
    <location>
        <begin position="57"/>
        <end position="82"/>
    </location>
</feature>
<feature type="transmembrane region" description="Helical" evidence="9">
    <location>
        <begin position="198"/>
        <end position="215"/>
    </location>
</feature>
<feature type="domain" description="G-protein coupled receptors family 1 profile" evidence="10">
    <location>
        <begin position="35"/>
        <end position="349"/>
    </location>
</feature>
<dbReference type="EMBL" id="CAJNRF010004348">
    <property type="protein sequence ID" value="CAF2058928.1"/>
    <property type="molecule type" value="Genomic_DNA"/>
</dbReference>
<organism evidence="11 12">
    <name type="scientific">Rotaria magnacalcarata</name>
    <dbReference type="NCBI Taxonomy" id="392030"/>
    <lineage>
        <taxon>Eukaryota</taxon>
        <taxon>Metazoa</taxon>
        <taxon>Spiralia</taxon>
        <taxon>Gnathifera</taxon>
        <taxon>Rotifera</taxon>
        <taxon>Eurotatoria</taxon>
        <taxon>Bdelloidea</taxon>
        <taxon>Philodinida</taxon>
        <taxon>Philodinidae</taxon>
        <taxon>Rotaria</taxon>
    </lineage>
</organism>
<evidence type="ECO:0000256" key="9">
    <source>
        <dbReference type="SAM" id="Phobius"/>
    </source>
</evidence>
<evidence type="ECO:0000256" key="6">
    <source>
        <dbReference type="ARBA" id="ARBA00023170"/>
    </source>
</evidence>